<evidence type="ECO:0000256" key="4">
    <source>
        <dbReference type="RuleBase" id="RU365068"/>
    </source>
</evidence>
<dbReference type="OrthoDB" id="3203066at2759"/>
<dbReference type="InterPro" id="IPR011545">
    <property type="entry name" value="DEAD/DEAH_box_helicase_dom"/>
</dbReference>
<comment type="domain">
    <text evidence="4">The Q motif is unique to and characteristic of the DEAD box family of RNA helicases and controls ATP binding and hydrolysis.</text>
</comment>
<dbReference type="Gene3D" id="3.40.50.300">
    <property type="entry name" value="P-loop containing nucleotide triphosphate hydrolases"/>
    <property type="match status" value="2"/>
</dbReference>
<dbReference type="EMBL" id="JATN01000309">
    <property type="protein sequence ID" value="EUC66203.1"/>
    <property type="molecule type" value="Genomic_DNA"/>
</dbReference>
<dbReference type="Proteomes" id="UP000030108">
    <property type="component" value="Unassembled WGS sequence"/>
</dbReference>
<keyword evidence="3 4" id="KW-0067">ATP-binding</keyword>
<dbReference type="PROSITE" id="PS51192">
    <property type="entry name" value="HELICASE_ATP_BIND_1"/>
    <property type="match status" value="1"/>
</dbReference>
<evidence type="ECO:0000256" key="1">
    <source>
        <dbReference type="ARBA" id="ARBA00022741"/>
    </source>
</evidence>
<name>X8JT88_9AGAM</name>
<protein>
    <recommendedName>
        <fullName evidence="4">ATP-dependent RNA helicase</fullName>
        <ecNumber evidence="4">3.6.4.13</ecNumber>
    </recommendedName>
</protein>
<keyword evidence="1 4" id="KW-0547">Nucleotide-binding</keyword>
<organism evidence="6 7">
    <name type="scientific">Rhizoctonia solani AG-3 Rhs1AP</name>
    <dbReference type="NCBI Taxonomy" id="1086054"/>
    <lineage>
        <taxon>Eukaryota</taxon>
        <taxon>Fungi</taxon>
        <taxon>Dikarya</taxon>
        <taxon>Basidiomycota</taxon>
        <taxon>Agaricomycotina</taxon>
        <taxon>Agaricomycetes</taxon>
        <taxon>Cantharellales</taxon>
        <taxon>Ceratobasidiaceae</taxon>
        <taxon>Rhizoctonia</taxon>
    </lineage>
</organism>
<dbReference type="GO" id="GO:0016787">
    <property type="term" value="F:hydrolase activity"/>
    <property type="evidence" value="ECO:0007669"/>
    <property type="project" value="UniProtKB-KW"/>
</dbReference>
<dbReference type="SUPFAM" id="SSF52540">
    <property type="entry name" value="P-loop containing nucleoside triphosphate hydrolases"/>
    <property type="match status" value="2"/>
</dbReference>
<comment type="catalytic activity">
    <reaction evidence="4">
        <text>ATP + H2O = ADP + phosphate + H(+)</text>
        <dbReference type="Rhea" id="RHEA:13065"/>
        <dbReference type="ChEBI" id="CHEBI:15377"/>
        <dbReference type="ChEBI" id="CHEBI:15378"/>
        <dbReference type="ChEBI" id="CHEBI:30616"/>
        <dbReference type="ChEBI" id="CHEBI:43474"/>
        <dbReference type="ChEBI" id="CHEBI:456216"/>
        <dbReference type="EC" id="3.6.4.13"/>
    </reaction>
</comment>
<dbReference type="InterPro" id="IPR027417">
    <property type="entry name" value="P-loop_NTPase"/>
</dbReference>
<proteinExistence type="inferred from homology"/>
<accession>X8JT88</accession>
<dbReference type="GO" id="GO:0003723">
    <property type="term" value="F:RNA binding"/>
    <property type="evidence" value="ECO:0007669"/>
    <property type="project" value="UniProtKB-UniRule"/>
</dbReference>
<comment type="function">
    <text evidence="4">RNA helicase.</text>
</comment>
<comment type="similarity">
    <text evidence="4">Belongs to the DEAD box helicase family.</text>
</comment>
<evidence type="ECO:0000256" key="3">
    <source>
        <dbReference type="ARBA" id="ARBA00022840"/>
    </source>
</evidence>
<dbReference type="EC" id="3.6.4.13" evidence="4"/>
<reference evidence="7" key="1">
    <citation type="journal article" date="2014" name="Genome Announc.">
        <title>Draft genome sequence of the plant-pathogenic soil fungus Rhizoctonia solani anastomosis group 3 strain Rhs1AP.</title>
        <authorList>
            <person name="Cubeta M.A."/>
            <person name="Thomas E."/>
            <person name="Dean R.A."/>
            <person name="Jabaji S."/>
            <person name="Neate S.M."/>
            <person name="Tavantzis S."/>
            <person name="Toda T."/>
            <person name="Vilgalys R."/>
            <person name="Bharathan N."/>
            <person name="Fedorova-Abrams N."/>
            <person name="Pakala S.B."/>
            <person name="Pakala S.M."/>
            <person name="Zafar N."/>
            <person name="Joardar V."/>
            <person name="Losada L."/>
            <person name="Nierman W.C."/>
        </authorList>
    </citation>
    <scope>NUCLEOTIDE SEQUENCE [LARGE SCALE GENOMIC DNA]</scope>
    <source>
        <strain evidence="7">AG-3</strain>
    </source>
</reference>
<dbReference type="Pfam" id="PF00270">
    <property type="entry name" value="DEAD"/>
    <property type="match status" value="1"/>
</dbReference>
<keyword evidence="2 4" id="KW-0378">Hydrolase</keyword>
<feature type="domain" description="Helicase ATP-binding" evidence="5">
    <location>
        <begin position="360"/>
        <end position="536"/>
    </location>
</feature>
<dbReference type="Pfam" id="PF14223">
    <property type="entry name" value="Retrotran_gag_2"/>
    <property type="match status" value="1"/>
</dbReference>
<comment type="caution">
    <text evidence="6">The sequence shown here is derived from an EMBL/GenBank/DDBJ whole genome shotgun (WGS) entry which is preliminary data.</text>
</comment>
<sequence>MLRTYIIVSTYWGNNVTLRPSQNKPKLLEATMRNVPKLKELNYTQWKNMITNSIKNAKLWGYIDGSIEQPSEENSADLTIYFDEAGAVRNAILGSLESGAQKYIEEAFDPKDAWLSLEKKYLTAEAEADSKLVSIEQELANLRLEEGGDMIEHIADFCRMRCQLNSTRFAIDDQASISMLYRSLPPSYRQSILTPEGTEMKDFSALCARLTYLSQNPEPEVPIDDTSPAPAEDYTNWGVPEDIRAFELTGDKNPLLQDRAAVTCRDCLLKGHKVGAPECPQYKWRRELWGAVSRRTSELDSSQSPDDSHVVKSAKRLTYGFSEPVKVVLNFSEVGMKLDLVDRLGVLNITRPLAIQQCAIIPMISGRNVLAQAPKDEGKTTALALSVLQAIDKSIPTPQALILTRNRQAAAELQGILANLTWVNWESSWARCYLCDENVPIEADLSQLGIERGYHIILGSPARVLELICRKILPVRHLKILAIDDIDTFLEAKFDDQILDIRRRLPCSLQTVATFITSSSRLIQTTNDLMSDPLHVTVDDNSIFFHARHFFVVLPTAAKRLDYMCNIRQALRPDKIVVFMRDSETHEINPLKSSLGYSSSGYPTCFMTGTTQTNQCDQQMQQFLSYPAQAAGGYYHALITTDSAPLTRTKVINQPNIPLIQYHAPGNYKEYAKRLAYYGSSGKNTMVVTFVIAETDEMRVIGEIEQHYGIQVVELHWDGKSFS</sequence>
<keyword evidence="4 6" id="KW-0347">Helicase</keyword>
<dbReference type="GO" id="GO:0005524">
    <property type="term" value="F:ATP binding"/>
    <property type="evidence" value="ECO:0007669"/>
    <property type="project" value="UniProtKB-UniRule"/>
</dbReference>
<evidence type="ECO:0000259" key="5">
    <source>
        <dbReference type="PROSITE" id="PS51192"/>
    </source>
</evidence>
<evidence type="ECO:0000256" key="2">
    <source>
        <dbReference type="ARBA" id="ARBA00022801"/>
    </source>
</evidence>
<dbReference type="InterPro" id="IPR014001">
    <property type="entry name" value="Helicase_ATP-bd"/>
</dbReference>
<dbReference type="AlphaFoldDB" id="X8JT88"/>
<gene>
    <name evidence="6" type="ORF">RSOL_472500</name>
</gene>
<evidence type="ECO:0000313" key="7">
    <source>
        <dbReference type="Proteomes" id="UP000030108"/>
    </source>
</evidence>
<evidence type="ECO:0000313" key="6">
    <source>
        <dbReference type="EMBL" id="EUC66203.1"/>
    </source>
</evidence>
<dbReference type="PANTHER" id="PTHR24031">
    <property type="entry name" value="RNA HELICASE"/>
    <property type="match status" value="1"/>
</dbReference>
<dbReference type="GO" id="GO:0003724">
    <property type="term" value="F:RNA helicase activity"/>
    <property type="evidence" value="ECO:0007669"/>
    <property type="project" value="UniProtKB-EC"/>
</dbReference>
<dbReference type="SMART" id="SM00487">
    <property type="entry name" value="DEXDc"/>
    <property type="match status" value="1"/>
</dbReference>
<keyword evidence="4" id="KW-0694">RNA-binding</keyword>